<dbReference type="SUPFAM" id="SSF55486">
    <property type="entry name" value="Metalloproteases ('zincins'), catalytic domain"/>
    <property type="match status" value="1"/>
</dbReference>
<keyword evidence="2" id="KW-0482">Metalloprotease</keyword>
<evidence type="ECO:0000259" key="1">
    <source>
        <dbReference type="Pfam" id="PF16313"/>
    </source>
</evidence>
<dbReference type="PANTHER" id="PTHR38478:SF1">
    <property type="entry name" value="ZINC DEPENDENT METALLOPROTEASE DOMAIN LIPOPROTEIN"/>
    <property type="match status" value="1"/>
</dbReference>
<dbReference type="EMBL" id="CP118157">
    <property type="protein sequence ID" value="WOF22915.1"/>
    <property type="molecule type" value="Genomic_DNA"/>
</dbReference>
<organism evidence="2 3">
    <name type="scientific">Microbacterium betulae</name>
    <dbReference type="NCBI Taxonomy" id="2981139"/>
    <lineage>
        <taxon>Bacteria</taxon>
        <taxon>Bacillati</taxon>
        <taxon>Actinomycetota</taxon>
        <taxon>Actinomycetes</taxon>
        <taxon>Micrococcales</taxon>
        <taxon>Microbacteriaceae</taxon>
        <taxon>Microbacterium</taxon>
    </lineage>
</organism>
<accession>A0AA97FH58</accession>
<dbReference type="Gene3D" id="3.40.390.10">
    <property type="entry name" value="Collagenase (Catalytic Domain)"/>
    <property type="match status" value="1"/>
</dbReference>
<evidence type="ECO:0000313" key="3">
    <source>
        <dbReference type="Proteomes" id="UP001305498"/>
    </source>
</evidence>
<proteinExistence type="predicted"/>
<dbReference type="KEGG" id="mbet:N8K70_16205"/>
<dbReference type="InterPro" id="IPR024079">
    <property type="entry name" value="MetalloPept_cat_dom_sf"/>
</dbReference>
<dbReference type="Proteomes" id="UP001305498">
    <property type="component" value="Chromosome"/>
</dbReference>
<keyword evidence="2" id="KW-0645">Protease</keyword>
<dbReference type="AlphaFoldDB" id="A0AA97FH58"/>
<gene>
    <name evidence="2" type="ORF">N8K70_16205</name>
</gene>
<keyword evidence="2" id="KW-0378">Hydrolase</keyword>
<dbReference type="RefSeq" id="WP_317139387.1">
    <property type="nucleotide sequence ID" value="NZ_CP118157.1"/>
</dbReference>
<dbReference type="PANTHER" id="PTHR38478">
    <property type="entry name" value="PEPTIDASE M1A AND M12B"/>
    <property type="match status" value="1"/>
</dbReference>
<feature type="domain" description="EcxA zinc-binding" evidence="1">
    <location>
        <begin position="396"/>
        <end position="691"/>
    </location>
</feature>
<dbReference type="InterPro" id="IPR032534">
    <property type="entry name" value="EcxA_zinc-bd"/>
</dbReference>
<protein>
    <submittedName>
        <fullName evidence="2">Zinc-dependent metalloprotease</fullName>
    </submittedName>
</protein>
<reference evidence="2 3" key="1">
    <citation type="submission" date="2023-02" db="EMBL/GenBank/DDBJ databases">
        <title>Microbacterium betulae sp. nov., isolated from birch wood.</title>
        <authorList>
            <person name="Pasciak M."/>
            <person name="Pawlik K.J."/>
            <person name="Martynowski D."/>
            <person name="Laczmanski L."/>
            <person name="Ciekot J."/>
            <person name="Szponar B."/>
            <person name="Wojcik-Fatla A."/>
            <person name="Mackiewicz B."/>
            <person name="Farian E."/>
            <person name="Cholewa G."/>
            <person name="Cholewa A."/>
            <person name="Dutkiewicz J."/>
        </authorList>
    </citation>
    <scope>NUCLEOTIDE SEQUENCE [LARGE SCALE GENOMIC DNA]</scope>
    <source>
        <strain evidence="2 3">AB</strain>
    </source>
</reference>
<dbReference type="Pfam" id="PF16313">
    <property type="entry name" value="DUF4953"/>
    <property type="match status" value="1"/>
</dbReference>
<dbReference type="GO" id="GO:0008237">
    <property type="term" value="F:metallopeptidase activity"/>
    <property type="evidence" value="ECO:0007669"/>
    <property type="project" value="UniProtKB-KW"/>
</dbReference>
<keyword evidence="3" id="KW-1185">Reference proteome</keyword>
<evidence type="ECO:0000313" key="2">
    <source>
        <dbReference type="EMBL" id="WOF22915.1"/>
    </source>
</evidence>
<sequence length="767" mass="81366">MRAPTLVDGRVPLIVDAVTGRIVSVLPPPDEHFLLYGGLSTGVGTSVLPLDRGNPGPLHIVRAVRRGRAVHLESLARDLGVGGPPLPGSAGDRAQRRAVEDAFARSVLAVLPVVDDERSEWSSILPARLRDATFVDLTPLAAADVFDIAGVVSHGADTLRGPLPDAVPYTVDPSLSTADPAATRGGAEGVVLAGVLVFTTARRPPDALRAVVPDARSFVVEQRVVIRPFPRGFAPRAFHPRSGTYGKRRLAPARITENRALSLLRPAFRTDRPIVFSVDPAIPEPFRSAVVDGGGWWGDAFEAAGLPGVYSVEVRRDEADPWETGVNPVWWVHRAQRGWSMGHAVSDPSTGEILRGSVRLGAQRIAQLRTLFEALVAPFGADDEAERLDEIGDALVARVRQLAAHEIGHALGFVHNYASTEHPSPSVMDYPHPVVSLDSLGRPSLRGAYRDGLGEWDRYLVAHNYGPAEAAAGLRDRTTLRFLTDADGHAPAAASPHAVPWTLPLGDDVGDVFAALERVLEVRTAALLRFGPAVAPPDADASEIENRFGLLHLLHRFEVARVARLLGGVDHAYALAAEVVDDPRLLPSPVPAGLQRRALRVLAPLVSTRVAAVHPSAGRLLASPSIRHVRGDAVPAAGGRLGPLADEEAHAQAAVSLVAAEVFEVARLNRLSTQRQADEDIPGIEEIAAALFAEADGIGAEALRRHLLHALGSGRLTLRARRSVLDALDRAHSDASPASLAVAAVSAGDQRPLARLGLPPVPAGAPL</sequence>
<name>A0AA97FH58_9MICO</name>